<dbReference type="EMBL" id="CP132914">
    <property type="protein sequence ID" value="WMB74817.1"/>
    <property type="molecule type" value="Genomic_DNA"/>
</dbReference>
<dbReference type="Pfam" id="PF14072">
    <property type="entry name" value="DndB"/>
    <property type="match status" value="1"/>
</dbReference>
<dbReference type="GeneID" id="301339428"/>
<dbReference type="KEGG" id="sog:RA178_09555"/>
<protein>
    <submittedName>
        <fullName evidence="1">DGQHR domain-containing protein</fullName>
    </submittedName>
</protein>
<accession>A0AA50KH10</accession>
<dbReference type="RefSeq" id="WP_306685232.1">
    <property type="nucleotide sequence ID" value="NZ_CP132914.1"/>
</dbReference>
<sequence length="427" mass="47713">MMDMCYSMPAVMGVQGGKVFYTVIMSMRVLVRMLRIDDAGSVLDRSQRKVNPARAKSIGNYMVANPTGYFLPGIIGVVEVPTGGDAPKFEASEISGVVGVLKVGLDSIIKLFDGQHRATGIAKALEKSPEIAQDSISITLYMNLSLQERQQAFTDINQNASKPPQGLSDTYNHRDELSKLTMDLVKQIDWMQGRVDFATNKPTAQSECYWSFKQIKDATAIMLGTKKNFEPFHATLAYDFWNTMGAAMEFQSLGSKERETSLFTTTVMLKALASAASEAESIGQRHWRHAYQNLVWSRNSQDFTGRCICPKDLVKQIDWMQGRVDFATNKPTAQSECYWSFKQIKDATAIMLGTKKNFEPFHATLAYDFWNTMGAAMEFQSLGSKERETSLFTTTVMLKALASAASEAESIGQRHWRQASYSRTPMP</sequence>
<reference evidence="1" key="1">
    <citation type="submission" date="2023-08" db="EMBL/GenBank/DDBJ databases">
        <title>Complete genome sequence of Shewanella oncorhynchi Z-P2, a siderophore putrebactin-producing bacterium.</title>
        <authorList>
            <person name="Zhang Y."/>
        </authorList>
    </citation>
    <scope>NUCLEOTIDE SEQUENCE</scope>
    <source>
        <strain evidence="1">Z-P2</strain>
    </source>
</reference>
<dbReference type="CDD" id="cd16414">
    <property type="entry name" value="dndB_like"/>
    <property type="match status" value="1"/>
</dbReference>
<name>A0AA50KH10_9GAMM</name>
<dbReference type="InterPro" id="IPR017642">
    <property type="entry name" value="DNA_S_mod_DndB"/>
</dbReference>
<dbReference type="NCBIfam" id="TIGR03187">
    <property type="entry name" value="DGQHR"/>
    <property type="match status" value="1"/>
</dbReference>
<evidence type="ECO:0000313" key="1">
    <source>
        <dbReference type="EMBL" id="WMB74817.1"/>
    </source>
</evidence>
<dbReference type="AlphaFoldDB" id="A0AA50KH10"/>
<gene>
    <name evidence="1" type="ORF">RA178_09555</name>
</gene>
<dbReference type="Proteomes" id="UP001236800">
    <property type="component" value="Chromosome"/>
</dbReference>
<organism evidence="1">
    <name type="scientific">Shewanella oncorhynchi</name>
    <dbReference type="NCBI Taxonomy" id="2726434"/>
    <lineage>
        <taxon>Bacteria</taxon>
        <taxon>Pseudomonadati</taxon>
        <taxon>Pseudomonadota</taxon>
        <taxon>Gammaproteobacteria</taxon>
        <taxon>Alteromonadales</taxon>
        <taxon>Shewanellaceae</taxon>
        <taxon>Shewanella</taxon>
    </lineage>
</organism>
<proteinExistence type="predicted"/>
<dbReference type="InterPro" id="IPR017601">
    <property type="entry name" value="DGQHR-contain_dom"/>
</dbReference>